<keyword evidence="10" id="KW-0325">Glycoprotein</keyword>
<dbReference type="InterPro" id="IPR022126">
    <property type="entry name" value="S-locus_recpt_kinase"/>
</dbReference>
<keyword evidence="18" id="KW-1185">Reference proteome</keyword>
<dbReference type="Gene3D" id="1.10.510.10">
    <property type="entry name" value="Transferase(Phosphotransferase) domain 1"/>
    <property type="match status" value="1"/>
</dbReference>
<dbReference type="GO" id="GO:0004674">
    <property type="term" value="F:protein serine/threonine kinase activity"/>
    <property type="evidence" value="ECO:0007669"/>
    <property type="project" value="UniProtKB-KW"/>
</dbReference>
<keyword evidence="7" id="KW-0418">Kinase</keyword>
<evidence type="ECO:0000256" key="6">
    <source>
        <dbReference type="ARBA" id="ARBA00022741"/>
    </source>
</evidence>
<comment type="subcellular location">
    <subcellularLocation>
        <location evidence="1">Membrane</location>
        <topology evidence="1">Single-pass type I membrane protein</topology>
    </subcellularLocation>
</comment>
<feature type="binding site" evidence="13">
    <location>
        <position position="197"/>
    </location>
    <ligand>
        <name>ATP</name>
        <dbReference type="ChEBI" id="CHEBI:30616"/>
    </ligand>
</feature>
<accession>A0A0D3CYG4</accession>
<evidence type="ECO:0000256" key="2">
    <source>
        <dbReference type="ARBA" id="ARBA00012513"/>
    </source>
</evidence>
<feature type="region of interest" description="Disordered" evidence="15">
    <location>
        <begin position="70"/>
        <end position="89"/>
    </location>
</feature>
<evidence type="ECO:0000256" key="9">
    <source>
        <dbReference type="ARBA" id="ARBA00023157"/>
    </source>
</evidence>
<evidence type="ECO:0000256" key="14">
    <source>
        <dbReference type="RuleBase" id="RU000304"/>
    </source>
</evidence>
<dbReference type="SMART" id="SM00220">
    <property type="entry name" value="S_TKc"/>
    <property type="match status" value="1"/>
</dbReference>
<dbReference type="PROSITE" id="PS50011">
    <property type="entry name" value="PROTEIN_KINASE_DOM"/>
    <property type="match status" value="1"/>
</dbReference>
<dbReference type="InterPro" id="IPR021820">
    <property type="entry name" value="S-locus_recpt_kinase_C"/>
</dbReference>
<dbReference type="Pfam" id="PF11883">
    <property type="entry name" value="DUF3403"/>
    <property type="match status" value="1"/>
</dbReference>
<dbReference type="PANTHER" id="PTHR27002">
    <property type="entry name" value="RECEPTOR-LIKE SERINE/THREONINE-PROTEIN KINASE SD1-8"/>
    <property type="match status" value="1"/>
</dbReference>
<evidence type="ECO:0000259" key="16">
    <source>
        <dbReference type="PROSITE" id="PS50011"/>
    </source>
</evidence>
<dbReference type="InterPro" id="IPR000719">
    <property type="entry name" value="Prot_kinase_dom"/>
</dbReference>
<evidence type="ECO:0000313" key="17">
    <source>
        <dbReference type="EnsemblPlants" id="Bo6g101190.1"/>
    </source>
</evidence>
<evidence type="ECO:0000256" key="5">
    <source>
        <dbReference type="ARBA" id="ARBA00022729"/>
    </source>
</evidence>
<comment type="catalytic activity">
    <reaction evidence="11">
        <text>L-threonyl-[protein] + ATP = O-phospho-L-threonyl-[protein] + ADP + H(+)</text>
        <dbReference type="Rhea" id="RHEA:46608"/>
        <dbReference type="Rhea" id="RHEA-COMP:11060"/>
        <dbReference type="Rhea" id="RHEA-COMP:11605"/>
        <dbReference type="ChEBI" id="CHEBI:15378"/>
        <dbReference type="ChEBI" id="CHEBI:30013"/>
        <dbReference type="ChEBI" id="CHEBI:30616"/>
        <dbReference type="ChEBI" id="CHEBI:61977"/>
        <dbReference type="ChEBI" id="CHEBI:456216"/>
        <dbReference type="EC" id="2.7.11.1"/>
    </reaction>
</comment>
<evidence type="ECO:0000256" key="4">
    <source>
        <dbReference type="ARBA" id="ARBA00022679"/>
    </source>
</evidence>
<dbReference type="HOGENOM" id="CLU_000288_21_3_1"/>
<proteinExistence type="inferred from homology"/>
<evidence type="ECO:0000256" key="15">
    <source>
        <dbReference type="SAM" id="MobiDB-lite"/>
    </source>
</evidence>
<feature type="compositionally biased region" description="Basic and acidic residues" evidence="15">
    <location>
        <begin position="9"/>
        <end position="23"/>
    </location>
</feature>
<evidence type="ECO:0000256" key="10">
    <source>
        <dbReference type="ARBA" id="ARBA00023180"/>
    </source>
</evidence>
<dbReference type="Gramene" id="Bo6g101190.1">
    <property type="protein sequence ID" value="Bo6g101190.1"/>
    <property type="gene ID" value="Bo6g101190"/>
</dbReference>
<dbReference type="FunFam" id="1.10.510.10:FF:000060">
    <property type="entry name" value="G-type lectin S-receptor-like serine/threonine-protein kinase"/>
    <property type="match status" value="1"/>
</dbReference>
<evidence type="ECO:0000256" key="3">
    <source>
        <dbReference type="ARBA" id="ARBA00022527"/>
    </source>
</evidence>
<comment type="similarity">
    <text evidence="14">Belongs to the protein kinase superfamily.</text>
</comment>
<dbReference type="InterPro" id="IPR011009">
    <property type="entry name" value="Kinase-like_dom_sf"/>
</dbReference>
<dbReference type="GO" id="GO:0005524">
    <property type="term" value="F:ATP binding"/>
    <property type="evidence" value="ECO:0007669"/>
    <property type="project" value="UniProtKB-UniRule"/>
</dbReference>
<keyword evidence="6 13" id="KW-0547">Nucleotide-binding</keyword>
<dbReference type="AlphaFoldDB" id="A0A0D3CYG4"/>
<dbReference type="Pfam" id="PF12398">
    <property type="entry name" value="DUF3660"/>
    <property type="match status" value="1"/>
</dbReference>
<dbReference type="CDD" id="cd14066">
    <property type="entry name" value="STKc_IRAK"/>
    <property type="match status" value="1"/>
</dbReference>
<dbReference type="EC" id="2.7.11.1" evidence="2"/>
<feature type="domain" description="Protein kinase" evidence="16">
    <location>
        <begin position="170"/>
        <end position="452"/>
    </location>
</feature>
<dbReference type="GO" id="GO:0005886">
    <property type="term" value="C:plasma membrane"/>
    <property type="evidence" value="ECO:0007669"/>
    <property type="project" value="TreeGrafter"/>
</dbReference>
<comment type="catalytic activity">
    <reaction evidence="12">
        <text>L-seryl-[protein] + ATP = O-phospho-L-seryl-[protein] + ADP + H(+)</text>
        <dbReference type="Rhea" id="RHEA:17989"/>
        <dbReference type="Rhea" id="RHEA-COMP:9863"/>
        <dbReference type="Rhea" id="RHEA-COMP:11604"/>
        <dbReference type="ChEBI" id="CHEBI:15378"/>
        <dbReference type="ChEBI" id="CHEBI:29999"/>
        <dbReference type="ChEBI" id="CHEBI:30616"/>
        <dbReference type="ChEBI" id="CHEBI:83421"/>
        <dbReference type="ChEBI" id="CHEBI:456216"/>
        <dbReference type="EC" id="2.7.11.1"/>
    </reaction>
</comment>
<dbReference type="Pfam" id="PF07714">
    <property type="entry name" value="PK_Tyr_Ser-Thr"/>
    <property type="match status" value="1"/>
</dbReference>
<dbReference type="FunFam" id="3.30.200.20:FF:000195">
    <property type="entry name" value="G-type lectin S-receptor-like serine/threonine-protein kinase"/>
    <property type="match status" value="1"/>
</dbReference>
<dbReference type="OMA" id="WEIRFDI"/>
<evidence type="ECO:0000256" key="7">
    <source>
        <dbReference type="ARBA" id="ARBA00022777"/>
    </source>
</evidence>
<dbReference type="PROSITE" id="PS00108">
    <property type="entry name" value="PROTEIN_KINASE_ST"/>
    <property type="match status" value="1"/>
</dbReference>
<keyword evidence="8 13" id="KW-0067">ATP-binding</keyword>
<evidence type="ECO:0000256" key="13">
    <source>
        <dbReference type="PROSITE-ProRule" id="PRU10141"/>
    </source>
</evidence>
<evidence type="ECO:0000256" key="1">
    <source>
        <dbReference type="ARBA" id="ARBA00004479"/>
    </source>
</evidence>
<feature type="region of interest" description="Disordered" evidence="15">
    <location>
        <begin position="1"/>
        <end position="23"/>
    </location>
</feature>
<keyword evidence="5" id="KW-0732">Signal</keyword>
<reference evidence="17 18" key="1">
    <citation type="journal article" date="2014" name="Genome Biol.">
        <title>Transcriptome and methylome profiling reveals relics of genome dominance in the mesopolyploid Brassica oleracea.</title>
        <authorList>
            <person name="Parkin I.A."/>
            <person name="Koh C."/>
            <person name="Tang H."/>
            <person name="Robinson S.J."/>
            <person name="Kagale S."/>
            <person name="Clarke W.E."/>
            <person name="Town C.D."/>
            <person name="Nixon J."/>
            <person name="Krishnakumar V."/>
            <person name="Bidwell S.L."/>
            <person name="Denoeud F."/>
            <person name="Belcram H."/>
            <person name="Links M.G."/>
            <person name="Just J."/>
            <person name="Clarke C."/>
            <person name="Bender T."/>
            <person name="Huebert T."/>
            <person name="Mason A.S."/>
            <person name="Pires J.C."/>
            <person name="Barker G."/>
            <person name="Moore J."/>
            <person name="Walley P.G."/>
            <person name="Manoli S."/>
            <person name="Batley J."/>
            <person name="Edwards D."/>
            <person name="Nelson M.N."/>
            <person name="Wang X."/>
            <person name="Paterson A.H."/>
            <person name="King G."/>
            <person name="Bancroft I."/>
            <person name="Chalhoub B."/>
            <person name="Sharpe A.G."/>
        </authorList>
    </citation>
    <scope>NUCLEOTIDE SEQUENCE</scope>
    <source>
        <strain evidence="17 18">cv. TO1000</strain>
    </source>
</reference>
<protein>
    <recommendedName>
        <fullName evidence="2">non-specific serine/threonine protein kinase</fullName>
        <ecNumber evidence="2">2.7.11.1</ecNumber>
    </recommendedName>
</protein>
<name>A0A0D3CYG4_BRAOL</name>
<dbReference type="STRING" id="109376.A0A0D3CYG4"/>
<dbReference type="PROSITE" id="PS00107">
    <property type="entry name" value="PROTEIN_KINASE_ATP"/>
    <property type="match status" value="1"/>
</dbReference>
<evidence type="ECO:0000256" key="11">
    <source>
        <dbReference type="ARBA" id="ARBA00047899"/>
    </source>
</evidence>
<sequence length="498" mass="56818">MTIKRKRCGKDIDDGTTRNKGKDKGFGIFGFKIWDAAKDCGGVDELKQLSYVNEKLPQHTGLVFAEVQEAEHDPQVQEAERDPQDKEDGWGEFDSEFVDHKVANMVKLLKAKHRFRKHKWIGVNQQRNQNVLMNGMTQSNKRQLSRENKADEFELPLIELEAVVKATENFSNCNELGQGGFGIVYKGMLDGQEVAVKRLSKTSLQGMDEFMNEVRLIARLQHINLVRILGCCIEAEEKILIYEYLENSSLDYFLFGKKRSSNLNWKDRFAITNGVARGLLYLHQDSRFRIIHRDLKPGNILLDKYMIPKISDFGMARIFARDETQARTDNAVGTYGYMSPEYAMDGVISEKTDVFSFGVIVLEIVSGKRNRGFYQVNPENNLLSYAWSHWAEGRALEIVDPVIVDPLASLPSTFQPKEVLKCIQIGLLCIQERAEHRPTMSSVVWMLGSEATEIPQPKPPVYCLIASYYANNHSSSRQFDDDESWTVNKYTCSVIDAR</sequence>
<dbReference type="InterPro" id="IPR017441">
    <property type="entry name" value="Protein_kinase_ATP_BS"/>
</dbReference>
<dbReference type="PANTHER" id="PTHR27002:SF150">
    <property type="entry name" value="RECEPTOR-LIKE SERINE_THREONINE-PROTEIN KINASE SD1-8"/>
    <property type="match status" value="1"/>
</dbReference>
<dbReference type="Proteomes" id="UP000032141">
    <property type="component" value="Chromosome C6"/>
</dbReference>
<keyword evidence="3 14" id="KW-0723">Serine/threonine-protein kinase</keyword>
<dbReference type="EnsemblPlants" id="Bo6g101190.1">
    <property type="protein sequence ID" value="Bo6g101190.1"/>
    <property type="gene ID" value="Bo6g101190"/>
</dbReference>
<reference evidence="17" key="2">
    <citation type="submission" date="2015-03" db="UniProtKB">
        <authorList>
            <consortium name="EnsemblPlants"/>
        </authorList>
    </citation>
    <scope>IDENTIFICATION</scope>
</reference>
<organism evidence="17 18">
    <name type="scientific">Brassica oleracea var. oleracea</name>
    <dbReference type="NCBI Taxonomy" id="109376"/>
    <lineage>
        <taxon>Eukaryota</taxon>
        <taxon>Viridiplantae</taxon>
        <taxon>Streptophyta</taxon>
        <taxon>Embryophyta</taxon>
        <taxon>Tracheophyta</taxon>
        <taxon>Spermatophyta</taxon>
        <taxon>Magnoliopsida</taxon>
        <taxon>eudicotyledons</taxon>
        <taxon>Gunneridae</taxon>
        <taxon>Pentapetalae</taxon>
        <taxon>rosids</taxon>
        <taxon>malvids</taxon>
        <taxon>Brassicales</taxon>
        <taxon>Brassicaceae</taxon>
        <taxon>Brassiceae</taxon>
        <taxon>Brassica</taxon>
    </lineage>
</organism>
<evidence type="ECO:0000256" key="12">
    <source>
        <dbReference type="ARBA" id="ARBA00048679"/>
    </source>
</evidence>
<evidence type="ECO:0000256" key="8">
    <source>
        <dbReference type="ARBA" id="ARBA00022840"/>
    </source>
</evidence>
<dbReference type="Gene3D" id="3.30.200.20">
    <property type="entry name" value="Phosphorylase Kinase, domain 1"/>
    <property type="match status" value="1"/>
</dbReference>
<dbReference type="SUPFAM" id="SSF56112">
    <property type="entry name" value="Protein kinase-like (PK-like)"/>
    <property type="match status" value="1"/>
</dbReference>
<keyword evidence="4" id="KW-0808">Transferase</keyword>
<dbReference type="InterPro" id="IPR008271">
    <property type="entry name" value="Ser/Thr_kinase_AS"/>
</dbReference>
<keyword evidence="9" id="KW-1015">Disulfide bond</keyword>
<evidence type="ECO:0000313" key="18">
    <source>
        <dbReference type="Proteomes" id="UP000032141"/>
    </source>
</evidence>
<dbReference type="InterPro" id="IPR001245">
    <property type="entry name" value="Ser-Thr/Tyr_kinase_cat_dom"/>
</dbReference>